<dbReference type="Gene3D" id="3.20.20.140">
    <property type="entry name" value="Metal-dependent hydrolases"/>
    <property type="match status" value="1"/>
</dbReference>
<dbReference type="NCBIfam" id="NF004226">
    <property type="entry name" value="PRK05673.1"/>
    <property type="match status" value="1"/>
</dbReference>
<keyword evidence="5" id="KW-0548">Nucleotidyltransferase</keyword>
<dbReference type="GO" id="GO:0005737">
    <property type="term" value="C:cytoplasm"/>
    <property type="evidence" value="ECO:0007669"/>
    <property type="project" value="UniProtKB-SubCell"/>
</dbReference>
<name>A0A0G0XRU5_9BACT</name>
<dbReference type="PANTHER" id="PTHR32294">
    <property type="entry name" value="DNA POLYMERASE III SUBUNIT ALPHA"/>
    <property type="match status" value="1"/>
</dbReference>
<dbReference type="AlphaFoldDB" id="A0A0G0XRU5"/>
<protein>
    <recommendedName>
        <fullName evidence="3">DNA polymerase III subunit alpha</fullName>
        <ecNumber evidence="2">2.7.7.7</ecNumber>
    </recommendedName>
</protein>
<dbReference type="SUPFAM" id="SSF89550">
    <property type="entry name" value="PHP domain-like"/>
    <property type="match status" value="1"/>
</dbReference>
<evidence type="ECO:0000256" key="5">
    <source>
        <dbReference type="ARBA" id="ARBA00022695"/>
    </source>
</evidence>
<dbReference type="NCBIfam" id="NF005298">
    <property type="entry name" value="PRK06826.1"/>
    <property type="match status" value="1"/>
</dbReference>
<dbReference type="InterPro" id="IPR004013">
    <property type="entry name" value="PHP_dom"/>
</dbReference>
<comment type="caution">
    <text evidence="10">The sequence shown here is derived from an EMBL/GenBank/DDBJ whole genome shotgun (WGS) entry which is preliminary data.</text>
</comment>
<organism evidence="10 11">
    <name type="scientific">Candidatus Uhrbacteria bacterium GW2011_GWC1_41_20</name>
    <dbReference type="NCBI Taxonomy" id="1618983"/>
    <lineage>
        <taxon>Bacteria</taxon>
        <taxon>Candidatus Uhriibacteriota</taxon>
    </lineage>
</organism>
<feature type="domain" description="Polymerase/histidinol phosphatase N-terminal" evidence="9">
    <location>
        <begin position="7"/>
        <end position="74"/>
    </location>
</feature>
<dbReference type="Gene3D" id="1.10.10.1600">
    <property type="entry name" value="Bacterial DNA polymerase III alpha subunit, thumb domain"/>
    <property type="match status" value="1"/>
</dbReference>
<sequence>MNPEDFVHLHVHSHYSLLEALPSPKALVARAKEHGAKALALTDNGAMYGAVEFYKACKDAEIKPIIGIDLYIAQNRMTDKRARIDDRPYRLTVLAINNDGYKNLLKISTAGFLEGFYYKPRVDKQYLKEHASGLIALSGGVRGEVPDALLIRDPKKAQELVKAYQDIFGIENFYLELVHHPDFARQVEVNNLLKELSKQTGAPMVATKNIFYLDPDDREGYEAQLCIQRGRTLEDFRRTNTDDIDLSMPSPKVIIDAFSDVPEASLNTKIIADRVDFTMELGHNFLPVFPMPEGKTDNDYLYELAKEGLKKRYKEITPEINNRFEYEFGVIKKMGFASYFIIVQDFVNWAKSREILVGPGRGSAAGSIISYALNITDLDPLRYNLLFERFLNPDRVSIPDVDMDFADARRGEVLDYVKQKYGEDKVAGIITYGTMMPRAAVRDAARVLGLSYDEADLIAKCVPEPVQGRHTPLKIAQVEHPELRELLASNPMANRVVELAKKIEGNPRHTSQHACGIVIGDLPLVERAPLQQGQREDMAFITQYSLSSAEAVGLVKMDFLGLSNLTIIQDALEIIEAVHHVKVDMNNIPLDDPTTFDLLGRGETTGVFQLESDGMKRYIKELKPTQFEDIIAMVSLYRPGPMQFIESFINRKHGREKIKYEHPLMENAFKETYGIPVYQEQVMQVSKDMAGFSGGKADTLRKAMGKKIVELMAKMKIEFVDGAVENGVNKDIAQKVFQKLEDFAAYGFNKSHAACYAMIAYRTAYLKAHYPSEFMAALMNSDINIIDRITIEVEESKRMGLEVLPPDVNESYPGFSVVPTTGNIRWGLAAIKNFGYEIGKVIQKERKENGKYLDLSDFVARIPSKYFNKKALESLIKSGAMDGFADRGQLVANIDQLLLLNKQAQKDKEQNQVSLFDFAPDVSEQKIALRPALEVTQEQILAWERELLGIYVSNHPARVFHDRFCDYVTLSNQIAGKEKDTQVRMAGVTVAVKKILTKQKQEPMAFVKMEDARGPIEIVVFPKLYRQVSTWLTEGVTVLIDGKVSIRKRDEQEECSVLADQIIPFTQSDIDDIAGCFKQGSLWSPEDKQQAIAQEAEQDGLFITVPEQPDHQIIVKLRTLLKEHPGREQVYLVVQSGDKDRKVATEYRVSKSRALLEAIAKIVGGGNVR</sequence>
<dbReference type="Proteomes" id="UP000033930">
    <property type="component" value="Unassembled WGS sequence"/>
</dbReference>
<comment type="catalytic activity">
    <reaction evidence="8">
        <text>DNA(n) + a 2'-deoxyribonucleoside 5'-triphosphate = DNA(n+1) + diphosphate</text>
        <dbReference type="Rhea" id="RHEA:22508"/>
        <dbReference type="Rhea" id="RHEA-COMP:17339"/>
        <dbReference type="Rhea" id="RHEA-COMP:17340"/>
        <dbReference type="ChEBI" id="CHEBI:33019"/>
        <dbReference type="ChEBI" id="CHEBI:61560"/>
        <dbReference type="ChEBI" id="CHEBI:173112"/>
        <dbReference type="EC" id="2.7.7.7"/>
    </reaction>
</comment>
<keyword evidence="7" id="KW-0239">DNA-directed DNA polymerase</keyword>
<keyword evidence="6" id="KW-0235">DNA replication</keyword>
<evidence type="ECO:0000256" key="3">
    <source>
        <dbReference type="ARBA" id="ARBA00019114"/>
    </source>
</evidence>
<proteinExistence type="predicted"/>
<dbReference type="Pfam" id="PF07733">
    <property type="entry name" value="DNA_pol3_alpha"/>
    <property type="match status" value="1"/>
</dbReference>
<evidence type="ECO:0000256" key="7">
    <source>
        <dbReference type="ARBA" id="ARBA00022932"/>
    </source>
</evidence>
<reference evidence="10 11" key="1">
    <citation type="journal article" date="2015" name="Nature">
        <title>rRNA introns, odd ribosomes, and small enigmatic genomes across a large radiation of phyla.</title>
        <authorList>
            <person name="Brown C.T."/>
            <person name="Hug L.A."/>
            <person name="Thomas B.C."/>
            <person name="Sharon I."/>
            <person name="Castelle C.J."/>
            <person name="Singh A."/>
            <person name="Wilkins M.J."/>
            <person name="Williams K.H."/>
            <person name="Banfield J.F."/>
        </authorList>
    </citation>
    <scope>NUCLEOTIDE SEQUENCE [LARGE SCALE GENOMIC DNA]</scope>
</reference>
<evidence type="ECO:0000256" key="4">
    <source>
        <dbReference type="ARBA" id="ARBA00022679"/>
    </source>
</evidence>
<dbReference type="Pfam" id="PF02811">
    <property type="entry name" value="PHP"/>
    <property type="match status" value="1"/>
</dbReference>
<evidence type="ECO:0000259" key="9">
    <source>
        <dbReference type="SMART" id="SM00481"/>
    </source>
</evidence>
<dbReference type="InterPro" id="IPR040982">
    <property type="entry name" value="DNA_pol3_finger"/>
</dbReference>
<evidence type="ECO:0000313" key="10">
    <source>
        <dbReference type="EMBL" id="KKR99640.1"/>
    </source>
</evidence>
<dbReference type="InterPro" id="IPR004365">
    <property type="entry name" value="NA-bd_OB_tRNA"/>
</dbReference>
<dbReference type="GO" id="GO:0003676">
    <property type="term" value="F:nucleic acid binding"/>
    <property type="evidence" value="ECO:0007669"/>
    <property type="project" value="InterPro"/>
</dbReference>
<dbReference type="CDD" id="cd12113">
    <property type="entry name" value="PHP_PolIIIA_DnaE3"/>
    <property type="match status" value="1"/>
</dbReference>
<evidence type="ECO:0000256" key="2">
    <source>
        <dbReference type="ARBA" id="ARBA00012417"/>
    </source>
</evidence>
<dbReference type="CDD" id="cd04485">
    <property type="entry name" value="DnaE_OBF"/>
    <property type="match status" value="1"/>
</dbReference>
<keyword evidence="4" id="KW-0808">Transferase</keyword>
<dbReference type="EC" id="2.7.7.7" evidence="2"/>
<dbReference type="Pfam" id="PF01336">
    <property type="entry name" value="tRNA_anti-codon"/>
    <property type="match status" value="1"/>
</dbReference>
<dbReference type="PANTHER" id="PTHR32294:SF0">
    <property type="entry name" value="DNA POLYMERASE III SUBUNIT ALPHA"/>
    <property type="match status" value="1"/>
</dbReference>
<evidence type="ECO:0000256" key="6">
    <source>
        <dbReference type="ARBA" id="ARBA00022705"/>
    </source>
</evidence>
<comment type="subcellular location">
    <subcellularLocation>
        <location evidence="1">Cytoplasm</location>
    </subcellularLocation>
</comment>
<dbReference type="GO" id="GO:0003887">
    <property type="term" value="F:DNA-directed DNA polymerase activity"/>
    <property type="evidence" value="ECO:0007669"/>
    <property type="project" value="UniProtKB-KW"/>
</dbReference>
<dbReference type="NCBIfam" id="TIGR00594">
    <property type="entry name" value="polc"/>
    <property type="match status" value="1"/>
</dbReference>
<dbReference type="InterPro" id="IPR004805">
    <property type="entry name" value="DnaE2/DnaE/PolC"/>
</dbReference>
<dbReference type="InterPro" id="IPR011708">
    <property type="entry name" value="DNA_pol3_alpha_NTPase_dom"/>
</dbReference>
<dbReference type="Pfam" id="PF14579">
    <property type="entry name" value="HHH_6"/>
    <property type="match status" value="1"/>
</dbReference>
<dbReference type="InterPro" id="IPR041931">
    <property type="entry name" value="DNA_pol3_alpha_thumb_dom"/>
</dbReference>
<gene>
    <name evidence="10" type="ORF">UU50_C0004G0021</name>
</gene>
<dbReference type="InterPro" id="IPR029460">
    <property type="entry name" value="DNAPol_HHH"/>
</dbReference>
<dbReference type="Gene3D" id="1.10.150.870">
    <property type="match status" value="1"/>
</dbReference>
<dbReference type="EMBL" id="LCAW01000004">
    <property type="protein sequence ID" value="KKR99640.1"/>
    <property type="molecule type" value="Genomic_DNA"/>
</dbReference>
<dbReference type="InterPro" id="IPR003141">
    <property type="entry name" value="Pol/His_phosphatase_N"/>
</dbReference>
<evidence type="ECO:0000313" key="11">
    <source>
        <dbReference type="Proteomes" id="UP000033930"/>
    </source>
</evidence>
<dbReference type="Pfam" id="PF17657">
    <property type="entry name" value="DNA_pol3_finger"/>
    <property type="match status" value="1"/>
</dbReference>
<dbReference type="PATRIC" id="fig|1618983.3.peg.235"/>
<evidence type="ECO:0000256" key="1">
    <source>
        <dbReference type="ARBA" id="ARBA00004496"/>
    </source>
</evidence>
<accession>A0A0G0XRU5</accession>
<dbReference type="InterPro" id="IPR016195">
    <property type="entry name" value="Pol/histidinol_Pase-like"/>
</dbReference>
<dbReference type="GO" id="GO:0006260">
    <property type="term" value="P:DNA replication"/>
    <property type="evidence" value="ECO:0007669"/>
    <property type="project" value="UniProtKB-KW"/>
</dbReference>
<dbReference type="GO" id="GO:0008408">
    <property type="term" value="F:3'-5' exonuclease activity"/>
    <property type="evidence" value="ECO:0007669"/>
    <property type="project" value="InterPro"/>
</dbReference>
<evidence type="ECO:0000256" key="8">
    <source>
        <dbReference type="ARBA" id="ARBA00049244"/>
    </source>
</evidence>
<dbReference type="SMART" id="SM00481">
    <property type="entry name" value="POLIIIAc"/>
    <property type="match status" value="1"/>
</dbReference>